<evidence type="ECO:0000256" key="4">
    <source>
        <dbReference type="ARBA" id="ARBA00022840"/>
    </source>
</evidence>
<dbReference type="EMBL" id="LAZR01007348">
    <property type="protein sequence ID" value="KKM85831.1"/>
    <property type="molecule type" value="Genomic_DNA"/>
</dbReference>
<dbReference type="InterPro" id="IPR027417">
    <property type="entry name" value="P-loop_NTPase"/>
</dbReference>
<dbReference type="InterPro" id="IPR050763">
    <property type="entry name" value="ABC_transporter_ATP-binding"/>
</dbReference>
<name>A0A0F9LF52_9ZZZZ</name>
<organism evidence="6">
    <name type="scientific">marine sediment metagenome</name>
    <dbReference type="NCBI Taxonomy" id="412755"/>
    <lineage>
        <taxon>unclassified sequences</taxon>
        <taxon>metagenomes</taxon>
        <taxon>ecological metagenomes</taxon>
    </lineage>
</organism>
<accession>A0A0F9LF52</accession>
<comment type="similarity">
    <text evidence="1">Belongs to the ABC transporter superfamily.</text>
</comment>
<keyword evidence="4" id="KW-0067">ATP-binding</keyword>
<dbReference type="PROSITE" id="PS00211">
    <property type="entry name" value="ABC_TRANSPORTER_1"/>
    <property type="match status" value="1"/>
</dbReference>
<dbReference type="SMART" id="SM00382">
    <property type="entry name" value="AAA"/>
    <property type="match status" value="1"/>
</dbReference>
<keyword evidence="3" id="KW-0547">Nucleotide-binding</keyword>
<dbReference type="GO" id="GO:0005524">
    <property type="term" value="F:ATP binding"/>
    <property type="evidence" value="ECO:0007669"/>
    <property type="project" value="UniProtKB-KW"/>
</dbReference>
<evidence type="ECO:0000313" key="6">
    <source>
        <dbReference type="EMBL" id="KKM85831.1"/>
    </source>
</evidence>
<sequence length="332" mass="37405">MSSIGANKKNFEDKDSYIIEIQQLKKHFKEIKAVDGVSLKIRKGELFSILGPNGAGKTTLVRMLCTILTPTSGDATIKGHSILRGKKEIVKLIGVCPQDIVIYDVLRAEENVEFVARMHNITHKDAKEKAKLLLDKFGIVGRKDRSKHFSGGMKRRLNLVMALVFDPEILFLDEPTAGLDPQARRLVWDFIRDLKKKDITIILMTHDMVEADSLSDRIAILDHGKVIAQGTPTELKEKYGSDNVLQISFMEQEDLKVVKNSMERISIVANCKEISSKGKNTLLISFQGGLKNLVQILQHGIIENINEVENMKFRQNSLEDVFLNLTGRRLRG</sequence>
<evidence type="ECO:0000259" key="5">
    <source>
        <dbReference type="PROSITE" id="PS50893"/>
    </source>
</evidence>
<dbReference type="PANTHER" id="PTHR42711:SF5">
    <property type="entry name" value="ABC TRANSPORTER ATP-BINDING PROTEIN NATA"/>
    <property type="match status" value="1"/>
</dbReference>
<dbReference type="PANTHER" id="PTHR42711">
    <property type="entry name" value="ABC TRANSPORTER ATP-BINDING PROTEIN"/>
    <property type="match status" value="1"/>
</dbReference>
<dbReference type="SUPFAM" id="SSF52540">
    <property type="entry name" value="P-loop containing nucleoside triphosphate hydrolases"/>
    <property type="match status" value="1"/>
</dbReference>
<dbReference type="InterPro" id="IPR003593">
    <property type="entry name" value="AAA+_ATPase"/>
</dbReference>
<dbReference type="AlphaFoldDB" id="A0A0F9LF52"/>
<dbReference type="InterPro" id="IPR017871">
    <property type="entry name" value="ABC_transporter-like_CS"/>
</dbReference>
<protein>
    <recommendedName>
        <fullName evidence="5">ABC transporter domain-containing protein</fullName>
    </recommendedName>
</protein>
<feature type="domain" description="ABC transporter" evidence="5">
    <location>
        <begin position="19"/>
        <end position="248"/>
    </location>
</feature>
<keyword evidence="2" id="KW-0813">Transport</keyword>
<reference evidence="6" key="1">
    <citation type="journal article" date="2015" name="Nature">
        <title>Complex archaea that bridge the gap between prokaryotes and eukaryotes.</title>
        <authorList>
            <person name="Spang A."/>
            <person name="Saw J.H."/>
            <person name="Jorgensen S.L."/>
            <person name="Zaremba-Niedzwiedzka K."/>
            <person name="Martijn J."/>
            <person name="Lind A.E."/>
            <person name="van Eijk R."/>
            <person name="Schleper C."/>
            <person name="Guy L."/>
            <person name="Ettema T.J."/>
        </authorList>
    </citation>
    <scope>NUCLEOTIDE SEQUENCE</scope>
</reference>
<dbReference type="GO" id="GO:0016887">
    <property type="term" value="F:ATP hydrolysis activity"/>
    <property type="evidence" value="ECO:0007669"/>
    <property type="project" value="InterPro"/>
</dbReference>
<gene>
    <name evidence="6" type="ORF">LCGC14_1285120</name>
</gene>
<evidence type="ECO:0000256" key="2">
    <source>
        <dbReference type="ARBA" id="ARBA00022448"/>
    </source>
</evidence>
<evidence type="ECO:0000256" key="3">
    <source>
        <dbReference type="ARBA" id="ARBA00022741"/>
    </source>
</evidence>
<dbReference type="PROSITE" id="PS50893">
    <property type="entry name" value="ABC_TRANSPORTER_2"/>
    <property type="match status" value="1"/>
</dbReference>
<dbReference type="InterPro" id="IPR003439">
    <property type="entry name" value="ABC_transporter-like_ATP-bd"/>
</dbReference>
<evidence type="ECO:0000256" key="1">
    <source>
        <dbReference type="ARBA" id="ARBA00005417"/>
    </source>
</evidence>
<dbReference type="Gene3D" id="3.40.50.300">
    <property type="entry name" value="P-loop containing nucleotide triphosphate hydrolases"/>
    <property type="match status" value="1"/>
</dbReference>
<comment type="caution">
    <text evidence="6">The sequence shown here is derived from an EMBL/GenBank/DDBJ whole genome shotgun (WGS) entry which is preliminary data.</text>
</comment>
<dbReference type="Pfam" id="PF00005">
    <property type="entry name" value="ABC_tran"/>
    <property type="match status" value="1"/>
</dbReference>
<proteinExistence type="inferred from homology"/>